<dbReference type="AlphaFoldDB" id="A0AAN9YVA4"/>
<gene>
    <name evidence="3" type="ORF">SLS62_002270</name>
</gene>
<feature type="coiled-coil region" evidence="1">
    <location>
        <begin position="61"/>
        <end position="88"/>
    </location>
</feature>
<dbReference type="Gene3D" id="1.10.287.1490">
    <property type="match status" value="1"/>
</dbReference>
<feature type="coiled-coil region" evidence="1">
    <location>
        <begin position="285"/>
        <end position="339"/>
    </location>
</feature>
<dbReference type="EMBL" id="JAKJXP020000011">
    <property type="protein sequence ID" value="KAK7755659.1"/>
    <property type="molecule type" value="Genomic_DNA"/>
</dbReference>
<feature type="compositionally biased region" description="Low complexity" evidence="2">
    <location>
        <begin position="651"/>
        <end position="664"/>
    </location>
</feature>
<evidence type="ECO:0000313" key="3">
    <source>
        <dbReference type="EMBL" id="KAK7755659.1"/>
    </source>
</evidence>
<organism evidence="3 4">
    <name type="scientific">Diatrype stigma</name>
    <dbReference type="NCBI Taxonomy" id="117547"/>
    <lineage>
        <taxon>Eukaryota</taxon>
        <taxon>Fungi</taxon>
        <taxon>Dikarya</taxon>
        <taxon>Ascomycota</taxon>
        <taxon>Pezizomycotina</taxon>
        <taxon>Sordariomycetes</taxon>
        <taxon>Xylariomycetidae</taxon>
        <taxon>Xylariales</taxon>
        <taxon>Diatrypaceae</taxon>
        <taxon>Diatrype</taxon>
    </lineage>
</organism>
<sequence length="677" mass="75660">MVKHAFEAVWVLGEVAQRRSHYRFRRDKIKRDSMNQQRLVDKQSERDDDFVGLPDYQNLFLKSLSKELEELNKRVSESDKQYHSELERVAALFYKDKSSGSTQQAPTPTAKDSPSSAFEKELAEFKKQISSQVSAQQKQIDEQAQQIRSLLDEKKQNSVQQKQATEQPENIQALQDGRKQLSVQQKQVAEHAQQLQNLRNEKSLLVKNIDALRTQLDASKSATDSLKSRVQDLEANVTKVGQDVQGVKKQEQKSPNADSSLSSLIATKANSTDLSRLNLSINKALNKLEDHCKRQDVTLEELRSEVDLLTAQKTTANTVNGAEQENSELKGKLEDLTSKIATLDLIKEDVDSLKQTMDHLPNPDELDKVMDYFSENDIARSLKSPEDIVENTQRELKALHDAVAEIRRTLVPASASTPAPAPAPATATATATATALAPAHTTLSEDDRAYIAGQDAVVMESIKRLLQRQEGELGDMVDEVTSRVEKLENATDPSVNTIQLSMRIKAIEDQRLSEKCNELAAMAGQLQAKLQKSGIDLDLYNKDGVKADIDEIKEKIEAIELCNRSLDSQWSNLQTRGMADLILHQLNPYGQRHDATIQQLVQDYKHVSAEVKELASLLSSLVNGQKKRTASPANGAMPNPMKRPRVEMNGQQQQQRPSPSSRHSSVGRESLQPRTNQ</sequence>
<reference evidence="3 4" key="1">
    <citation type="submission" date="2024-02" db="EMBL/GenBank/DDBJ databases">
        <title>De novo assembly and annotation of 12 fungi associated with fruit tree decline syndrome in Ontario, Canada.</title>
        <authorList>
            <person name="Sulman M."/>
            <person name="Ellouze W."/>
            <person name="Ilyukhin E."/>
        </authorList>
    </citation>
    <scope>NUCLEOTIDE SEQUENCE [LARGE SCALE GENOMIC DNA]</scope>
    <source>
        <strain evidence="3 4">M11/M66-122</strain>
    </source>
</reference>
<keyword evidence="1" id="KW-0175">Coiled coil</keyword>
<protein>
    <submittedName>
        <fullName evidence="3">Uncharacterized protein</fullName>
    </submittedName>
</protein>
<evidence type="ECO:0000256" key="1">
    <source>
        <dbReference type="SAM" id="Coils"/>
    </source>
</evidence>
<feature type="coiled-coil region" evidence="1">
    <location>
        <begin position="126"/>
        <end position="157"/>
    </location>
</feature>
<evidence type="ECO:0000256" key="2">
    <source>
        <dbReference type="SAM" id="MobiDB-lite"/>
    </source>
</evidence>
<feature type="coiled-coil region" evidence="1">
    <location>
        <begin position="181"/>
        <end position="236"/>
    </location>
</feature>
<dbReference type="Proteomes" id="UP001320420">
    <property type="component" value="Unassembled WGS sequence"/>
</dbReference>
<comment type="caution">
    <text evidence="3">The sequence shown here is derived from an EMBL/GenBank/DDBJ whole genome shotgun (WGS) entry which is preliminary data.</text>
</comment>
<evidence type="ECO:0000313" key="4">
    <source>
        <dbReference type="Proteomes" id="UP001320420"/>
    </source>
</evidence>
<proteinExistence type="predicted"/>
<keyword evidence="4" id="KW-1185">Reference proteome</keyword>
<feature type="compositionally biased region" description="Polar residues" evidence="2">
    <location>
        <begin position="99"/>
        <end position="116"/>
    </location>
</feature>
<accession>A0AAN9YVA4</accession>
<feature type="region of interest" description="Disordered" evidence="2">
    <location>
        <begin position="97"/>
        <end position="117"/>
    </location>
</feature>
<name>A0AAN9YVA4_9PEZI</name>
<feature type="region of interest" description="Disordered" evidence="2">
    <location>
        <begin position="623"/>
        <end position="677"/>
    </location>
</feature>